<evidence type="ECO:0008006" key="4">
    <source>
        <dbReference type="Google" id="ProtNLM"/>
    </source>
</evidence>
<accession>A0A0K1Q7Q5</accession>
<organism evidence="2 3">
    <name type="scientific">Labilithrix luteola</name>
    <dbReference type="NCBI Taxonomy" id="1391654"/>
    <lineage>
        <taxon>Bacteria</taxon>
        <taxon>Pseudomonadati</taxon>
        <taxon>Myxococcota</taxon>
        <taxon>Polyangia</taxon>
        <taxon>Polyangiales</taxon>
        <taxon>Labilitrichaceae</taxon>
        <taxon>Labilithrix</taxon>
    </lineage>
</organism>
<name>A0A0K1Q7Q5_9BACT</name>
<keyword evidence="3" id="KW-1185">Reference proteome</keyword>
<gene>
    <name evidence="2" type="ORF">AKJ09_08407</name>
</gene>
<feature type="chain" id="PRO_5005466749" description="Outer membrane protein beta-barrel domain-containing protein" evidence="1">
    <location>
        <begin position="26"/>
        <end position="214"/>
    </location>
</feature>
<reference evidence="2 3" key="1">
    <citation type="submission" date="2015-08" db="EMBL/GenBank/DDBJ databases">
        <authorList>
            <person name="Babu N.S."/>
            <person name="Beckwith C.J."/>
            <person name="Beseler K.G."/>
            <person name="Brison A."/>
            <person name="Carone J.V."/>
            <person name="Caskin T.P."/>
            <person name="Diamond M."/>
            <person name="Durham M.E."/>
            <person name="Foxe J.M."/>
            <person name="Go M."/>
            <person name="Henderson B.A."/>
            <person name="Jones I.B."/>
            <person name="McGettigan J.A."/>
            <person name="Micheletti S.J."/>
            <person name="Nasrallah M.E."/>
            <person name="Ortiz D."/>
            <person name="Piller C.R."/>
            <person name="Privatt S.R."/>
            <person name="Schneider S.L."/>
            <person name="Sharp S."/>
            <person name="Smith T.C."/>
            <person name="Stanton J.D."/>
            <person name="Ullery H.E."/>
            <person name="Wilson R.J."/>
            <person name="Serrano M.G."/>
            <person name="Buck G."/>
            <person name="Lee V."/>
            <person name="Wang Y."/>
            <person name="Carvalho R."/>
            <person name="Voegtly L."/>
            <person name="Shi R."/>
            <person name="Duckworth R."/>
            <person name="Johnson A."/>
            <person name="Loviza R."/>
            <person name="Walstead R."/>
            <person name="Shah Z."/>
            <person name="Kiflezghi M."/>
            <person name="Wade K."/>
            <person name="Ball S.L."/>
            <person name="Bradley K.W."/>
            <person name="Asai D.J."/>
            <person name="Bowman C.A."/>
            <person name="Russell D.A."/>
            <person name="Pope W.H."/>
            <person name="Jacobs-Sera D."/>
            <person name="Hendrix R.W."/>
            <person name="Hatfull G.F."/>
        </authorList>
    </citation>
    <scope>NUCLEOTIDE SEQUENCE [LARGE SCALE GENOMIC DNA]</scope>
    <source>
        <strain evidence="2 3">DSM 27648</strain>
    </source>
</reference>
<protein>
    <recommendedName>
        <fullName evidence="4">Outer membrane protein beta-barrel domain-containing protein</fullName>
    </recommendedName>
</protein>
<evidence type="ECO:0000313" key="2">
    <source>
        <dbReference type="EMBL" id="AKV01744.1"/>
    </source>
</evidence>
<dbReference type="AlphaFoldDB" id="A0A0K1Q7Q5"/>
<keyword evidence="1" id="KW-0732">Signal</keyword>
<dbReference type="KEGG" id="llu:AKJ09_08407"/>
<evidence type="ECO:0000313" key="3">
    <source>
        <dbReference type="Proteomes" id="UP000064967"/>
    </source>
</evidence>
<feature type="signal peptide" evidence="1">
    <location>
        <begin position="1"/>
        <end position="25"/>
    </location>
</feature>
<sequence length="214" mass="22517">MIRRALLALLGGLALLVAAPRAVHADEVGQGTPEEHPKAERAERDPFATKPGYVQLFATGFVGTGLRFNNPYRLSTPLGSNAESVSRTATYVDLGLAATFGNPLGLQHGLSFRTTAAVEGVGQVITTPSYFAYRRWRSLAAYGRAGIPIVLTPDVTWGFEAGVGGAWYFLGGIGLAGEVVGDIFYGTGTADVGTATYPVLSGQLGLIFSYEAFP</sequence>
<dbReference type="Proteomes" id="UP000064967">
    <property type="component" value="Chromosome"/>
</dbReference>
<dbReference type="STRING" id="1391654.AKJ09_08407"/>
<proteinExistence type="predicted"/>
<dbReference type="EMBL" id="CP012333">
    <property type="protein sequence ID" value="AKV01744.1"/>
    <property type="molecule type" value="Genomic_DNA"/>
</dbReference>
<evidence type="ECO:0000256" key="1">
    <source>
        <dbReference type="SAM" id="SignalP"/>
    </source>
</evidence>
<dbReference type="RefSeq" id="WP_169928201.1">
    <property type="nucleotide sequence ID" value="NZ_CP012333.1"/>
</dbReference>